<feature type="non-terminal residue" evidence="2">
    <location>
        <position position="388"/>
    </location>
</feature>
<gene>
    <name evidence="2" type="ORF">HZB08_01370</name>
</gene>
<keyword evidence="1" id="KW-0732">Signal</keyword>
<evidence type="ECO:0000313" key="2">
    <source>
        <dbReference type="EMBL" id="MBI5078658.1"/>
    </source>
</evidence>
<reference evidence="2" key="1">
    <citation type="submission" date="2020-07" db="EMBL/GenBank/DDBJ databases">
        <title>Huge and variable diversity of episymbiotic CPR bacteria and DPANN archaea in groundwater ecosystems.</title>
        <authorList>
            <person name="He C.Y."/>
            <person name="Keren R."/>
            <person name="Whittaker M."/>
            <person name="Farag I.F."/>
            <person name="Doudna J."/>
            <person name="Cate J.H.D."/>
            <person name="Banfield J.F."/>
        </authorList>
    </citation>
    <scope>NUCLEOTIDE SEQUENCE</scope>
    <source>
        <strain evidence="2">NC_groundwater_1860_Pr3_B-0.1um_51_7</strain>
    </source>
</reference>
<dbReference type="EMBL" id="JACRKR010000070">
    <property type="protein sequence ID" value="MBI5078658.1"/>
    <property type="molecule type" value="Genomic_DNA"/>
</dbReference>
<dbReference type="AlphaFoldDB" id="A0A9D6UMI3"/>
<proteinExistence type="predicted"/>
<feature type="signal peptide" evidence="1">
    <location>
        <begin position="1"/>
        <end position="30"/>
    </location>
</feature>
<name>A0A9D6UMI3_UNCSA</name>
<feature type="chain" id="PRO_5039533908" evidence="1">
    <location>
        <begin position="31"/>
        <end position="388"/>
    </location>
</feature>
<evidence type="ECO:0000313" key="3">
    <source>
        <dbReference type="Proteomes" id="UP000808761"/>
    </source>
</evidence>
<sequence length="388" mass="39883">MFRKWIAFGFLFGFLGVVAFVAGCGQSQQAATSTPTTQSVNVSGTVAASQTDLGQLGVTTLSIKSAGAADLTARGFTSQSVKAAGLVPMATSGTVITVGTLDASGTITRVATASVSADGSYSVDIPNYDTTLTYGAVVTKTDATRNKTLEMKVIYPAPTGGKIASSDAQVSPQTTLVAQMIIEKVVKVLESAKVDASVIANVKDAIISAVNTLITSGAITVTTVRDATATENQTMLEAADKAASNTTVSGKLDSIKGAFGLAKATDLASAKGAIFELFKIMVGDPRGIPEEIISAFATAYLNGTTKTVTEITDAVNNSLYDLTSKQSVKGTLTSTTVAQQVQLMITAAYADQLPAGTPAGLKSVVEAVFPRSEWLTKTISADTKFSVP</sequence>
<accession>A0A9D6UMI3</accession>
<dbReference type="Proteomes" id="UP000808761">
    <property type="component" value="Unassembled WGS sequence"/>
</dbReference>
<evidence type="ECO:0000256" key="1">
    <source>
        <dbReference type="SAM" id="SignalP"/>
    </source>
</evidence>
<dbReference type="PROSITE" id="PS51257">
    <property type="entry name" value="PROKAR_LIPOPROTEIN"/>
    <property type="match status" value="1"/>
</dbReference>
<protein>
    <submittedName>
        <fullName evidence="2">Uncharacterized protein</fullName>
    </submittedName>
</protein>
<comment type="caution">
    <text evidence="2">The sequence shown here is derived from an EMBL/GenBank/DDBJ whole genome shotgun (WGS) entry which is preliminary data.</text>
</comment>
<organism evidence="2 3">
    <name type="scientific">Candidatus Saganbacteria bacterium</name>
    <dbReference type="NCBI Taxonomy" id="2575572"/>
    <lineage>
        <taxon>Bacteria</taxon>
        <taxon>Bacillati</taxon>
        <taxon>Saganbacteria</taxon>
    </lineage>
</organism>